<protein>
    <recommendedName>
        <fullName evidence="7">C2 domain-containing protein</fullName>
    </recommendedName>
</protein>
<evidence type="ECO:0000256" key="4">
    <source>
        <dbReference type="ARBA" id="ARBA00022989"/>
    </source>
</evidence>
<dbReference type="EnsemblMetazoa" id="SCAU016365-RB">
    <property type="protein sequence ID" value="SCAU016365-PB"/>
    <property type="gene ID" value="SCAU016365"/>
</dbReference>
<dbReference type="InterPro" id="IPR055072">
    <property type="entry name" value="Ferlin_DSRM"/>
</dbReference>
<dbReference type="KEGG" id="scac:106092824"/>
<dbReference type="VEuPathDB" id="VectorBase:SCAU016365"/>
<keyword evidence="2 6" id="KW-0812">Transmembrane</keyword>
<keyword evidence="4 6" id="KW-1133">Transmembrane helix</keyword>
<dbReference type="CDD" id="cd08374">
    <property type="entry name" value="C2F_Ferlin"/>
    <property type="match status" value="1"/>
</dbReference>
<dbReference type="PANTHER" id="PTHR12546">
    <property type="entry name" value="FER-1-LIKE"/>
    <property type="match status" value="1"/>
</dbReference>
<dbReference type="Gene3D" id="2.60.40.150">
    <property type="entry name" value="C2 domain"/>
    <property type="match status" value="4"/>
</dbReference>
<dbReference type="STRING" id="35570.A0A1I8QEE5"/>
<organism evidence="8 9">
    <name type="scientific">Stomoxys calcitrans</name>
    <name type="common">Stable fly</name>
    <name type="synonym">Conops calcitrans</name>
    <dbReference type="NCBI Taxonomy" id="35570"/>
    <lineage>
        <taxon>Eukaryota</taxon>
        <taxon>Metazoa</taxon>
        <taxon>Ecdysozoa</taxon>
        <taxon>Arthropoda</taxon>
        <taxon>Hexapoda</taxon>
        <taxon>Insecta</taxon>
        <taxon>Pterygota</taxon>
        <taxon>Neoptera</taxon>
        <taxon>Endopterygota</taxon>
        <taxon>Diptera</taxon>
        <taxon>Brachycera</taxon>
        <taxon>Muscomorpha</taxon>
        <taxon>Muscoidea</taxon>
        <taxon>Muscidae</taxon>
        <taxon>Stomoxys</taxon>
    </lineage>
</organism>
<reference evidence="8" key="1">
    <citation type="submission" date="2020-05" db="UniProtKB">
        <authorList>
            <consortium name="EnsemblMetazoa"/>
        </authorList>
    </citation>
    <scope>IDENTIFICATION</scope>
    <source>
        <strain evidence="8">USDA</strain>
    </source>
</reference>
<dbReference type="InterPro" id="IPR037725">
    <property type="entry name" value="C2F_Ferlin"/>
</dbReference>
<feature type="domain" description="C2" evidence="7">
    <location>
        <begin position="1132"/>
        <end position="1255"/>
    </location>
</feature>
<gene>
    <name evidence="8" type="primary">106092824</name>
</gene>
<dbReference type="Pfam" id="PF00168">
    <property type="entry name" value="C2"/>
    <property type="match status" value="5"/>
</dbReference>
<dbReference type="GO" id="GO:0007009">
    <property type="term" value="P:plasma membrane organization"/>
    <property type="evidence" value="ECO:0007669"/>
    <property type="project" value="TreeGrafter"/>
</dbReference>
<accession>A0A1I8QEE5</accession>
<evidence type="ECO:0000256" key="5">
    <source>
        <dbReference type="ARBA" id="ARBA00023136"/>
    </source>
</evidence>
<evidence type="ECO:0000259" key="7">
    <source>
        <dbReference type="PROSITE" id="PS50004"/>
    </source>
</evidence>
<dbReference type="InterPro" id="IPR000008">
    <property type="entry name" value="C2_dom"/>
</dbReference>
<dbReference type="InterPro" id="IPR037723">
    <property type="entry name" value="C2D_Ferlin"/>
</dbReference>
<dbReference type="Proteomes" id="UP000095300">
    <property type="component" value="Unassembled WGS sequence"/>
</dbReference>
<dbReference type="PANTHER" id="PTHR12546:SF60">
    <property type="entry name" value="MISFIRE, ISOFORM F"/>
    <property type="match status" value="1"/>
</dbReference>
<dbReference type="PROSITE" id="PS50004">
    <property type="entry name" value="C2"/>
    <property type="match status" value="5"/>
</dbReference>
<keyword evidence="3" id="KW-0677">Repeat</keyword>
<feature type="transmembrane region" description="Helical" evidence="6">
    <location>
        <begin position="1664"/>
        <end position="1684"/>
    </location>
</feature>
<feature type="domain" description="C2" evidence="7">
    <location>
        <begin position="182"/>
        <end position="296"/>
    </location>
</feature>
<dbReference type="SUPFAM" id="SSF49562">
    <property type="entry name" value="C2 domain (Calcium/lipid-binding domain, CaLB)"/>
    <property type="match status" value="5"/>
</dbReference>
<dbReference type="InterPro" id="IPR012968">
    <property type="entry name" value="FerIin_dom"/>
</dbReference>
<dbReference type="SMART" id="SM01202">
    <property type="entry name" value="FerI"/>
    <property type="match status" value="1"/>
</dbReference>
<dbReference type="InterPro" id="IPR037721">
    <property type="entry name" value="Ferlin"/>
</dbReference>
<dbReference type="SMART" id="SM00239">
    <property type="entry name" value="C2"/>
    <property type="match status" value="5"/>
</dbReference>
<evidence type="ECO:0000256" key="1">
    <source>
        <dbReference type="ARBA" id="ARBA00004167"/>
    </source>
</evidence>
<keyword evidence="9" id="KW-1185">Reference proteome</keyword>
<dbReference type="CDD" id="cd04037">
    <property type="entry name" value="C2E_Ferlin"/>
    <property type="match status" value="1"/>
</dbReference>
<keyword evidence="5 6" id="KW-0472">Membrane</keyword>
<name>A0A1I8QEE5_STOCA</name>
<comment type="subcellular location">
    <subcellularLocation>
        <location evidence="1">Membrane</location>
        <topology evidence="1">Single-pass membrane protein</topology>
    </subcellularLocation>
</comment>
<dbReference type="Pfam" id="PF16165">
    <property type="entry name" value="Ferlin_C"/>
    <property type="match status" value="1"/>
</dbReference>
<evidence type="ECO:0000256" key="3">
    <source>
        <dbReference type="ARBA" id="ARBA00022737"/>
    </source>
</evidence>
<dbReference type="CDD" id="cd04017">
    <property type="entry name" value="C2D_Ferlin"/>
    <property type="match status" value="1"/>
</dbReference>
<evidence type="ECO:0000313" key="8">
    <source>
        <dbReference type="EnsemblMetazoa" id="SCAU016365-PB"/>
    </source>
</evidence>
<dbReference type="GO" id="GO:0016020">
    <property type="term" value="C:membrane"/>
    <property type="evidence" value="ECO:0007669"/>
    <property type="project" value="UniProtKB-SubCell"/>
</dbReference>
<evidence type="ECO:0000256" key="2">
    <source>
        <dbReference type="ARBA" id="ARBA00022692"/>
    </source>
</evidence>
<dbReference type="InterPro" id="IPR035892">
    <property type="entry name" value="C2_domain_sf"/>
</dbReference>
<feature type="domain" description="C2" evidence="7">
    <location>
        <begin position="1397"/>
        <end position="1540"/>
    </location>
</feature>
<proteinExistence type="predicted"/>
<dbReference type="InterPro" id="IPR032362">
    <property type="entry name" value="Ferlin_C"/>
</dbReference>
<sequence>MLSPNEDCFANISQDFLVCTTIHKARQLGVFQGETFVRVTLDKMTRQTKVFANSENPYFNEYFVFEIKCTLGELLRLTILYEVKRRTTCKRNPTLGELLIDMQSVWYQRNRCYFKKWGRLEATIEQQTLGEDVNDSRGYLQIDLAIVSQATNTQTLLSPYRGEAEEKDDSKSMTNVWQINHDYDDIEKNLLENINSDIRCNIRYTLVFYRGVMAKKSDYLIQFRFHPFRGKTLVAKNTQHPVWNQEIQFAWIYPSLAQTCLIQLLSHEHFQWKCVAEHEVHFEEIAFNDKPSLGPTFIHLYDNLNPTKYVGRVLLEILSDCLETLPKRQLYVKAITALDETRYWQEETFVVEFLSLQGDFIHGNISNLKIQIKFAVCSFLEHISNNLECLLKTYPTQKHDTIAKSLKYFRQEAPYKAIALRVSLPDHSHKYEIERFLGEIGEFIKQQLANFQQFRLLLKGGHVQVQQKVFRDIISGIMNEVKNALTTHRLEYRGPKEPTQWDIKRLLHMQDNLVKFWDELNDLRSCLKSANVRTIDDVLQDLIRMVHKLQALGTRNRVQDEWADLILVVSAGNKDIGYCRLNAKSFQYLGTGSEECPTDQCGRIRNFIFKDTQCQHTCPNCGCIVAIVLGSLSIVIEREYTDFLNKMKSQWLNPEPFYWRPITKATNTAFKCRIFIHQAKVRPGADRSGLCDPYVRVMIASHSAETPVLYATLSPIWNSVISMDCVTLPGSIQWYDAYNAPLVAIELYDTDRRTADDYLGCGTLAIAVISLEAQSLYEDNAPTAEKGIDAQNAWETFKALPNLSPPPLKWVPIALNGVTKAEVLMSAEMVELVLDDNKMVKVMTEPQVSEGIPAAIKPVMKNYVVEVIFAGFRNYTKSSVFSGRHRVKLMLADLLLTSGLSATRLKDSINFLIPYASGVVSLPDQLDYWPAIIATDVVITSSKDQEVTLGAVLIANSKKYLQQHKELKCIALGSSEESDGEINTALNINPEEDSESEPLLKNTENIPSFWSRLTKNVIAKPPVNNDPYGLSDVLDEKAFTWWTKFYNSGLIASGHPLSRFKHKLCIYHHELEKQAEFSHLNDWAEPLHMVHGVRSKRNSPPKEEIYAILKMKIKITACQWDHSANVDGSLLRPMATALNPLYQAELKCLGEMTKLVVRVYVVQGLQLRPSQKHAQADSYVRVQLGQQQVMNRAEYVANESNPVFGKCFELEGVLPREHILEISLFNRHSLRDEAIGSTYIDLEDRWRSQHRATVGIAQEFSSCGYNKWRDSRKPKEILEEICHRKGVKMPRFEDDVIEIDGMAIEDETEIATEEDLHQRLSLTALKRLQDLPSFGYKLVPEHVETRSLYRTECPGIEQSTFPPLFLSSSLHEKSNQNSQKGKIQLWLELYEGNNINLPPVIDITPQPPELYELRLVIFGVSDVLLDERNIFGTAMSDIYVKGWCSNPDAAQTTDIHYRSLDGEGKFNWRMVFPFKYSSIEDMMVVKRRAGLMDEYQSKQPPILFLQIWDDDIISQDDFLGSLEINLSNFPQPFETAKKCQLTPHENLMSSLLAHGPQMSRRPANVSNNNNNYSPVKLMNIFRQKKVRGWFPVRGHIPEMGNKIGLAGKIELELEVVTEKEASLYPVGLGRNPPNALPEPSRPTSSFNPFTSPWKGFKQIVAPSLWKYLLIIGLLVLLGFAIFLFKKMKTSKNLCIPIRLINLKVKL</sequence>
<evidence type="ECO:0000313" key="9">
    <source>
        <dbReference type="Proteomes" id="UP000095300"/>
    </source>
</evidence>
<feature type="domain" description="C2" evidence="7">
    <location>
        <begin position="1"/>
        <end position="118"/>
    </location>
</feature>
<feature type="domain" description="C2" evidence="7">
    <location>
        <begin position="651"/>
        <end position="781"/>
    </location>
</feature>
<dbReference type="InterPro" id="IPR037724">
    <property type="entry name" value="C2E_Ferlin"/>
</dbReference>
<dbReference type="OrthoDB" id="10059618at2759"/>
<evidence type="ECO:0000256" key="6">
    <source>
        <dbReference type="SAM" id="Phobius"/>
    </source>
</evidence>
<dbReference type="Pfam" id="PF22901">
    <property type="entry name" value="dsrm_Ferlin"/>
    <property type="match status" value="1"/>
</dbReference>